<dbReference type="RefSeq" id="WP_146509456.1">
    <property type="nucleotide sequence ID" value="NZ_SIHI01000001.1"/>
</dbReference>
<organism evidence="1 2">
    <name type="scientific">Thalassoglobus neptunius</name>
    <dbReference type="NCBI Taxonomy" id="1938619"/>
    <lineage>
        <taxon>Bacteria</taxon>
        <taxon>Pseudomonadati</taxon>
        <taxon>Planctomycetota</taxon>
        <taxon>Planctomycetia</taxon>
        <taxon>Planctomycetales</taxon>
        <taxon>Planctomycetaceae</taxon>
        <taxon>Thalassoglobus</taxon>
    </lineage>
</organism>
<dbReference type="OrthoDB" id="261771at2"/>
<dbReference type="CDD" id="cd00241">
    <property type="entry name" value="DOMON_like"/>
    <property type="match status" value="1"/>
</dbReference>
<dbReference type="Proteomes" id="UP000317243">
    <property type="component" value="Unassembled WGS sequence"/>
</dbReference>
<reference evidence="1 2" key="1">
    <citation type="submission" date="2019-02" db="EMBL/GenBank/DDBJ databases">
        <title>Deep-cultivation of Planctomycetes and their phenomic and genomic characterization uncovers novel biology.</title>
        <authorList>
            <person name="Wiegand S."/>
            <person name="Jogler M."/>
            <person name="Boedeker C."/>
            <person name="Pinto D."/>
            <person name="Vollmers J."/>
            <person name="Rivas-Marin E."/>
            <person name="Kohn T."/>
            <person name="Peeters S.H."/>
            <person name="Heuer A."/>
            <person name="Rast P."/>
            <person name="Oberbeckmann S."/>
            <person name="Bunk B."/>
            <person name="Jeske O."/>
            <person name="Meyerdierks A."/>
            <person name="Storesund J.E."/>
            <person name="Kallscheuer N."/>
            <person name="Luecker S."/>
            <person name="Lage O.M."/>
            <person name="Pohl T."/>
            <person name="Merkel B.J."/>
            <person name="Hornburger P."/>
            <person name="Mueller R.-W."/>
            <person name="Bruemmer F."/>
            <person name="Labrenz M."/>
            <person name="Spormann A.M."/>
            <person name="Op Den Camp H."/>
            <person name="Overmann J."/>
            <person name="Amann R."/>
            <person name="Jetten M.S.M."/>
            <person name="Mascher T."/>
            <person name="Medema M.H."/>
            <person name="Devos D.P."/>
            <person name="Kaster A.-K."/>
            <person name="Ovreas L."/>
            <person name="Rohde M."/>
            <person name="Galperin M.Y."/>
            <person name="Jogler C."/>
        </authorList>
    </citation>
    <scope>NUCLEOTIDE SEQUENCE [LARGE SCALE GENOMIC DNA]</scope>
    <source>
        <strain evidence="1 2">KOR42</strain>
    </source>
</reference>
<comment type="caution">
    <text evidence="1">The sequence shown here is derived from an EMBL/GenBank/DDBJ whole genome shotgun (WGS) entry which is preliminary data.</text>
</comment>
<name>A0A5C5X9H0_9PLAN</name>
<keyword evidence="2" id="KW-1185">Reference proteome</keyword>
<protein>
    <recommendedName>
        <fullName evidence="3">Carbohydrate-binding domain-containing protein</fullName>
    </recommendedName>
</protein>
<dbReference type="Gene3D" id="2.60.40.1190">
    <property type="match status" value="1"/>
</dbReference>
<proteinExistence type="predicted"/>
<dbReference type="EMBL" id="SIHI01000001">
    <property type="protein sequence ID" value="TWT58805.1"/>
    <property type="molecule type" value="Genomic_DNA"/>
</dbReference>
<evidence type="ECO:0000313" key="1">
    <source>
        <dbReference type="EMBL" id="TWT58805.1"/>
    </source>
</evidence>
<dbReference type="SUPFAM" id="SSF49344">
    <property type="entry name" value="CBD9-like"/>
    <property type="match status" value="1"/>
</dbReference>
<evidence type="ECO:0008006" key="3">
    <source>
        <dbReference type="Google" id="ProtNLM"/>
    </source>
</evidence>
<gene>
    <name evidence="1" type="ORF">KOR42_21910</name>
</gene>
<accession>A0A5C5X9H0</accession>
<dbReference type="AlphaFoldDB" id="A0A5C5X9H0"/>
<evidence type="ECO:0000313" key="2">
    <source>
        <dbReference type="Proteomes" id="UP000317243"/>
    </source>
</evidence>
<sequence length="220" mass="24711">MSLLPASFLFRYSIPVKRIDRLPRAKAPVLKLPKSCEIPFPSEMDDVPQFAKLAMAWNSEGLALAVTVSGKTDWPNCSPDAPHSADRIQIWFDTRDTQNIHRASRYCHRFVLLPIGEGSDGMEPFLKQVPVPRASEDAPDIDIDSVLLESEADQSGYRVAVWFPTESLQGFDPETYSRLGFYITVHDDEHGQQVFTLGDDFPYESDPSMWASLELDSGTD</sequence>